<keyword evidence="5" id="KW-1185">Reference proteome</keyword>
<dbReference type="OrthoDB" id="10250282at2759"/>
<dbReference type="SUPFAM" id="SSF51735">
    <property type="entry name" value="NAD(P)-binding Rossmann-fold domains"/>
    <property type="match status" value="1"/>
</dbReference>
<dbReference type="RefSeq" id="XP_040727285.1">
    <property type="nucleotide sequence ID" value="XM_040868641.1"/>
</dbReference>
<feature type="region of interest" description="Disordered" evidence="1">
    <location>
        <begin position="1"/>
        <end position="32"/>
    </location>
</feature>
<dbReference type="GeneID" id="63785240"/>
<dbReference type="Pfam" id="PF08635">
    <property type="entry name" value="ox_reductase_C"/>
    <property type="match status" value="1"/>
</dbReference>
<dbReference type="EMBL" id="MCFI01000003">
    <property type="protein sequence ID" value="ORY86103.1"/>
    <property type="molecule type" value="Genomic_DNA"/>
</dbReference>
<comment type="caution">
    <text evidence="4">The sequence shown here is derived from an EMBL/GenBank/DDBJ whole genome shotgun (WGS) entry which is preliminary data.</text>
</comment>
<dbReference type="OMA" id="WKYDSGA"/>
<dbReference type="AlphaFoldDB" id="A0A1Y2FQ37"/>
<feature type="compositionally biased region" description="Basic residues" evidence="1">
    <location>
        <begin position="12"/>
        <end position="21"/>
    </location>
</feature>
<sequence>MSSVDQVTPIKTFKKPVRKPTRQGSISRVEPPAPGPAFRIAIVGAGAINFGSVEGPWNHSFRIENKLGTRLLVTALIDPSAENRERVLKIKRESFVERAYANTKEYNNIEEYLADLKEEDRPRAVIIGSPPQFHGSTQPGKDVELQLTKAIPGVALFVEKPVTMSPAEDAYQVALQLQEQKTIVSVGYMFRYLAAVTKMKELLQDKQVTGVIARYVCSYANIAKPSWWTFSQSGGAVVEQASHFADLLRLFGGEVDLDSLTATSVAWDDPAGKLSAMPIDESKIPEHDRIDRMTSATWRFEDSGAIGSLTHGLVLQGTKYDTTLEVYADGYQLRLVDPYNQPRLYVRSPGDDKEETYQFPEDDPYFTEIDSFIDAIESKDQSLIASSFEDGVRTYELTWAITNAAREARAKRQAKKAGKTA</sequence>
<dbReference type="InterPro" id="IPR052515">
    <property type="entry name" value="Gfo/Idh/MocA_Oxidoreductase"/>
</dbReference>
<proteinExistence type="predicted"/>
<name>A0A1Y2FQ37_PROLT</name>
<dbReference type="GO" id="GO:0000166">
    <property type="term" value="F:nucleotide binding"/>
    <property type="evidence" value="ECO:0007669"/>
    <property type="project" value="InterPro"/>
</dbReference>
<accession>A0A1Y2FQ37</accession>
<evidence type="ECO:0000259" key="3">
    <source>
        <dbReference type="Pfam" id="PF08635"/>
    </source>
</evidence>
<dbReference type="PANTHER" id="PTHR43249">
    <property type="entry name" value="UDP-N-ACETYL-2-AMINO-2-DEOXY-D-GLUCURONATE OXIDASE"/>
    <property type="match status" value="1"/>
</dbReference>
<dbReference type="PANTHER" id="PTHR43249:SF1">
    <property type="entry name" value="D-GLUCOSIDE 3-DEHYDROGENASE"/>
    <property type="match status" value="1"/>
</dbReference>
<dbReference type="Proteomes" id="UP000193685">
    <property type="component" value="Unassembled WGS sequence"/>
</dbReference>
<dbReference type="Gene3D" id="3.40.50.720">
    <property type="entry name" value="NAD(P)-binding Rossmann-like Domain"/>
    <property type="match status" value="1"/>
</dbReference>
<organism evidence="4 5">
    <name type="scientific">Protomyces lactucae-debilis</name>
    <dbReference type="NCBI Taxonomy" id="2754530"/>
    <lineage>
        <taxon>Eukaryota</taxon>
        <taxon>Fungi</taxon>
        <taxon>Dikarya</taxon>
        <taxon>Ascomycota</taxon>
        <taxon>Taphrinomycotina</taxon>
        <taxon>Taphrinomycetes</taxon>
        <taxon>Taphrinales</taxon>
        <taxon>Protomycetaceae</taxon>
        <taxon>Protomyces</taxon>
    </lineage>
</organism>
<dbReference type="STRING" id="56484.A0A1Y2FQ37"/>
<dbReference type="Pfam" id="PF01408">
    <property type="entry name" value="GFO_IDH_MocA"/>
    <property type="match status" value="1"/>
</dbReference>
<gene>
    <name evidence="4" type="ORF">BCR37DRAFT_376646</name>
</gene>
<evidence type="ECO:0000259" key="2">
    <source>
        <dbReference type="Pfam" id="PF01408"/>
    </source>
</evidence>
<feature type="domain" description="Oxidoreductase putative C-terminal" evidence="3">
    <location>
        <begin position="191"/>
        <end position="331"/>
    </location>
</feature>
<dbReference type="InterPro" id="IPR013944">
    <property type="entry name" value="OxRdtase_put_C"/>
</dbReference>
<dbReference type="Gene3D" id="3.30.360.10">
    <property type="entry name" value="Dihydrodipicolinate Reductase, domain 2"/>
    <property type="match status" value="1"/>
</dbReference>
<reference evidence="4 5" key="1">
    <citation type="submission" date="2016-07" db="EMBL/GenBank/DDBJ databases">
        <title>Pervasive Adenine N6-methylation of Active Genes in Fungi.</title>
        <authorList>
            <consortium name="DOE Joint Genome Institute"/>
            <person name="Mondo S.J."/>
            <person name="Dannebaum R.O."/>
            <person name="Kuo R.C."/>
            <person name="Labutti K."/>
            <person name="Haridas S."/>
            <person name="Kuo A."/>
            <person name="Salamov A."/>
            <person name="Ahrendt S.R."/>
            <person name="Lipzen A."/>
            <person name="Sullivan W."/>
            <person name="Andreopoulos W.B."/>
            <person name="Clum A."/>
            <person name="Lindquist E."/>
            <person name="Daum C."/>
            <person name="Ramamoorthy G.K."/>
            <person name="Gryganskyi A."/>
            <person name="Culley D."/>
            <person name="Magnuson J.K."/>
            <person name="James T.Y."/>
            <person name="O'Malley M.A."/>
            <person name="Stajich J.E."/>
            <person name="Spatafora J.W."/>
            <person name="Visel A."/>
            <person name="Grigoriev I.V."/>
        </authorList>
    </citation>
    <scope>NUCLEOTIDE SEQUENCE [LARGE SCALE GENOMIC DNA]</scope>
    <source>
        <strain evidence="4 5">12-1054</strain>
    </source>
</reference>
<dbReference type="InterPro" id="IPR036291">
    <property type="entry name" value="NAD(P)-bd_dom_sf"/>
</dbReference>
<evidence type="ECO:0000256" key="1">
    <source>
        <dbReference type="SAM" id="MobiDB-lite"/>
    </source>
</evidence>
<dbReference type="SUPFAM" id="SSF55347">
    <property type="entry name" value="Glyceraldehyde-3-phosphate dehydrogenase-like, C-terminal domain"/>
    <property type="match status" value="1"/>
</dbReference>
<feature type="domain" description="Gfo/Idh/MocA-like oxidoreductase N-terminal" evidence="2">
    <location>
        <begin position="38"/>
        <end position="188"/>
    </location>
</feature>
<evidence type="ECO:0000313" key="4">
    <source>
        <dbReference type="EMBL" id="ORY86103.1"/>
    </source>
</evidence>
<dbReference type="InterPro" id="IPR000683">
    <property type="entry name" value="Gfo/Idh/MocA-like_OxRdtase_N"/>
</dbReference>
<protein>
    <submittedName>
        <fullName evidence="4">Putative oxidoreductase C terminal-domain-containing protein</fullName>
    </submittedName>
</protein>
<evidence type="ECO:0000313" key="5">
    <source>
        <dbReference type="Proteomes" id="UP000193685"/>
    </source>
</evidence>